<protein>
    <submittedName>
        <fullName evidence="3">Related to tubulin-folding cofactor D (Chaperone)</fullName>
    </submittedName>
</protein>
<comment type="caution">
    <text evidence="3">The sequence shown here is derived from an EMBL/GenBank/DDBJ whole genome shotgun (WGS) entry which is preliminary data.</text>
</comment>
<evidence type="ECO:0000313" key="4">
    <source>
        <dbReference type="Proteomes" id="UP000178129"/>
    </source>
</evidence>
<organism evidence="3 4">
    <name type="scientific">Rhynchosporium graminicola</name>
    <dbReference type="NCBI Taxonomy" id="2792576"/>
    <lineage>
        <taxon>Eukaryota</taxon>
        <taxon>Fungi</taxon>
        <taxon>Dikarya</taxon>
        <taxon>Ascomycota</taxon>
        <taxon>Pezizomycotina</taxon>
        <taxon>Leotiomycetes</taxon>
        <taxon>Helotiales</taxon>
        <taxon>Ploettnerulaceae</taxon>
        <taxon>Rhynchosporium</taxon>
    </lineage>
</organism>
<dbReference type="InterPro" id="IPR033162">
    <property type="entry name" value="TBCD"/>
</dbReference>
<dbReference type="Pfam" id="PF25767">
    <property type="entry name" value="ARM_TBCD_2nd"/>
    <property type="match status" value="1"/>
</dbReference>
<dbReference type="PROSITE" id="PS50077">
    <property type="entry name" value="HEAT_REPEAT"/>
    <property type="match status" value="1"/>
</dbReference>
<dbReference type="PANTHER" id="PTHR12658">
    <property type="entry name" value="BETA-TUBULIN COFACTOR D"/>
    <property type="match status" value="1"/>
</dbReference>
<dbReference type="InterPro" id="IPR011989">
    <property type="entry name" value="ARM-like"/>
</dbReference>
<dbReference type="STRING" id="914237.A0A1E1KSY0"/>
<dbReference type="GO" id="GO:0005096">
    <property type="term" value="F:GTPase activator activity"/>
    <property type="evidence" value="ECO:0007669"/>
    <property type="project" value="InterPro"/>
</dbReference>
<sequence length="1018" mass="112057">MDAPEVEQDIQLEKAAPNYLADLGQSLPAFLRRNGKVRRNVRTSETERLVSLLEPFQELPQLLDPHLAKYVPDLAKALLEYLRAPPSKKPTTHLLIPLSQAICKLLYTFCKIRGEKVIVQFFGTETRDLELLLSAIEKGTSWDWEERYITLLWLSQLLLAPFDLASISSQEAMDVELNIPGLNCPPNVPTVTLRVISLAISHLSSSGKERDAAKILLVRVAMRPDMQQIGVLRSLVHWAISRLHPSAKVGGSQYFHIGILSFLAGMLVSSAGTPDMITYLSEIFAITREQDDLPTTILDTIRKSAVSRKIIIKIFRGIALLDLASKEIERVQTIIGDLLDFLEDDSTPVRLAASKTLSIITSKLDSEMAAQVVDVILDTFSSTYRMTGPGQIRTDLSDVRPSQWHGLILTFAHLLYRRSIPPGSLSRVVEALHLALAFEKRSVTSASSTGINVRDAANFGIWALARRYSTVELSEIDPPSQHLLRPSALQRLGTDLVVAGSLDPAGNVRRGSSAALQELIGRHPDTVAAGIQVVQVVDYNAIALRSRAFQVAINAAVLSDHYLDGLQKGLWGWRGLKDPDPATRRTAASAMGRITLLQSKSTSLLKVLSERVVELGVGDGVERHERHGLLLCMASIIELASSEDYSSHVMTVFDFVETKWSKFREQSLTAEACCKILIAAISLPVENVRWFSVLSSLLEKFMPLDDPGVISNAAAKLMAMAIGVSGVDATPLVESYIAKAKMGGAYLNVLFKIFPLSEKLQSKIINTIHTAWATWDSRVVILRCLGSSTLMHTHLESVKKLLDEGLDDFKITAQGDIGSKVRIEAVKAITASGTSSRFYGCVMRLAAEKLDRVRREGAKCLGLEHLEPSSEAYFRALLNMQLCPTWNPEWSRTFLSGYVTSVNGASDISLASRHALVKYIEAGNPVTLPRSPAGLEASAFLIDMGLMQRFPSRNVKCCTKEKLVAMLLHQYPSVRNSVADELWELDGVRGVDWTKGTKEDLERVRRDLASARASASGS</sequence>
<dbReference type="InterPro" id="IPR016024">
    <property type="entry name" value="ARM-type_fold"/>
</dbReference>
<gene>
    <name evidence="3" type="ORF">RCO7_02751</name>
</gene>
<dbReference type="Proteomes" id="UP000178129">
    <property type="component" value="Unassembled WGS sequence"/>
</dbReference>
<feature type="domain" description="Tubulin-folding cofactor D ARM repeats" evidence="2">
    <location>
        <begin position="328"/>
        <end position="530"/>
    </location>
</feature>
<dbReference type="GO" id="GO:0048487">
    <property type="term" value="F:beta-tubulin binding"/>
    <property type="evidence" value="ECO:0007669"/>
    <property type="project" value="InterPro"/>
</dbReference>
<accession>A0A1E1KSY0</accession>
<dbReference type="InterPro" id="IPR058033">
    <property type="entry name" value="ARM_TBCD_2nd"/>
</dbReference>
<dbReference type="GO" id="GO:0000226">
    <property type="term" value="P:microtubule cytoskeleton organization"/>
    <property type="evidence" value="ECO:0007669"/>
    <property type="project" value="TreeGrafter"/>
</dbReference>
<dbReference type="GO" id="GO:0007023">
    <property type="term" value="P:post-chaperonin tubulin folding pathway"/>
    <property type="evidence" value="ECO:0007669"/>
    <property type="project" value="InterPro"/>
</dbReference>
<dbReference type="SUPFAM" id="SSF48371">
    <property type="entry name" value="ARM repeat"/>
    <property type="match status" value="1"/>
</dbReference>
<dbReference type="InterPro" id="IPR021133">
    <property type="entry name" value="HEAT_type_2"/>
</dbReference>
<dbReference type="PANTHER" id="PTHR12658:SF0">
    <property type="entry name" value="TUBULIN-SPECIFIC CHAPERONE D"/>
    <property type="match status" value="1"/>
</dbReference>
<name>A0A1E1KSY0_9HELO</name>
<keyword evidence="4" id="KW-1185">Reference proteome</keyword>
<feature type="repeat" description="HEAT" evidence="1">
    <location>
        <begin position="334"/>
        <end position="371"/>
    </location>
</feature>
<dbReference type="AlphaFoldDB" id="A0A1E1KSY0"/>
<dbReference type="InParanoid" id="A0A1E1KSY0"/>
<evidence type="ECO:0000256" key="1">
    <source>
        <dbReference type="PROSITE-ProRule" id="PRU00103"/>
    </source>
</evidence>
<dbReference type="GO" id="GO:0007021">
    <property type="term" value="P:tubulin complex assembly"/>
    <property type="evidence" value="ECO:0007669"/>
    <property type="project" value="InterPro"/>
</dbReference>
<dbReference type="Pfam" id="PF23579">
    <property type="entry name" value="ARM_TBCD"/>
    <property type="match status" value="1"/>
</dbReference>
<evidence type="ECO:0000259" key="2">
    <source>
        <dbReference type="Pfam" id="PF25767"/>
    </source>
</evidence>
<dbReference type="EMBL" id="FJUW01000021">
    <property type="protein sequence ID" value="CZT01152.1"/>
    <property type="molecule type" value="Genomic_DNA"/>
</dbReference>
<reference evidence="4" key="1">
    <citation type="submission" date="2016-03" db="EMBL/GenBank/DDBJ databases">
        <authorList>
            <person name="Ploux O."/>
        </authorList>
    </citation>
    <scope>NUCLEOTIDE SEQUENCE [LARGE SCALE GENOMIC DNA]</scope>
    <source>
        <strain evidence="4">UK7</strain>
    </source>
</reference>
<proteinExistence type="predicted"/>
<evidence type="ECO:0000313" key="3">
    <source>
        <dbReference type="EMBL" id="CZT01152.1"/>
    </source>
</evidence>
<dbReference type="Gene3D" id="1.25.10.10">
    <property type="entry name" value="Leucine-rich Repeat Variant"/>
    <property type="match status" value="1"/>
</dbReference>